<evidence type="ECO:0000313" key="2">
    <source>
        <dbReference type="EMBL" id="PIZ88567.1"/>
    </source>
</evidence>
<comment type="caution">
    <text evidence="2">The sequence shown here is derived from an EMBL/GenBank/DDBJ whole genome shotgun (WGS) entry which is preliminary data.</text>
</comment>
<gene>
    <name evidence="2" type="ORF">COX90_03765</name>
</gene>
<dbReference type="EMBL" id="PFPB01000070">
    <property type="protein sequence ID" value="PIZ88567.1"/>
    <property type="molecule type" value="Genomic_DNA"/>
</dbReference>
<evidence type="ECO:0000313" key="3">
    <source>
        <dbReference type="Proteomes" id="UP000230760"/>
    </source>
</evidence>
<dbReference type="AlphaFoldDB" id="A0A2M7UX83"/>
<evidence type="ECO:0000256" key="1">
    <source>
        <dbReference type="SAM" id="Phobius"/>
    </source>
</evidence>
<organism evidence="2 3">
    <name type="scientific">Candidatus Nealsonbacteria bacterium CG_4_10_14_0_2_um_filter_38_17</name>
    <dbReference type="NCBI Taxonomy" id="1974680"/>
    <lineage>
        <taxon>Bacteria</taxon>
        <taxon>Candidatus Nealsoniibacteriota</taxon>
    </lineage>
</organism>
<reference evidence="3" key="1">
    <citation type="submission" date="2017-09" db="EMBL/GenBank/DDBJ databases">
        <title>Depth-based differentiation of microbial function through sediment-hosted aquifers and enrichment of novel symbionts in the deep terrestrial subsurface.</title>
        <authorList>
            <person name="Probst A.J."/>
            <person name="Ladd B."/>
            <person name="Jarett J.K."/>
            <person name="Geller-Mcgrath D.E."/>
            <person name="Sieber C.M.K."/>
            <person name="Emerson J.B."/>
            <person name="Anantharaman K."/>
            <person name="Thomas B.C."/>
            <person name="Malmstrom R."/>
            <person name="Stieglmeier M."/>
            <person name="Klingl A."/>
            <person name="Woyke T."/>
            <person name="Ryan C.M."/>
            <person name="Banfield J.F."/>
        </authorList>
    </citation>
    <scope>NUCLEOTIDE SEQUENCE [LARGE SCALE GENOMIC DNA]</scope>
</reference>
<keyword evidence="1" id="KW-1133">Transmembrane helix</keyword>
<accession>A0A2M7UX83</accession>
<keyword evidence="1" id="KW-0812">Transmembrane</keyword>
<protein>
    <submittedName>
        <fullName evidence="2">Uncharacterized protein</fullName>
    </submittedName>
</protein>
<proteinExistence type="predicted"/>
<sequence length="94" mass="10282">MSFIKININNSFNKERSQQQEKIITNESTLNSNNPSCRIEVNSINATSLTNSAINGQLNIAGNGKRKTIIREIFIAASGTIIGSIITYLILGIK</sequence>
<name>A0A2M7UX83_9BACT</name>
<feature type="transmembrane region" description="Helical" evidence="1">
    <location>
        <begin position="73"/>
        <end position="93"/>
    </location>
</feature>
<keyword evidence="1" id="KW-0472">Membrane</keyword>
<dbReference type="Proteomes" id="UP000230760">
    <property type="component" value="Unassembled WGS sequence"/>
</dbReference>